<dbReference type="InterPro" id="IPR053024">
    <property type="entry name" value="Fungal_surface_NADase"/>
</dbReference>
<keyword evidence="1" id="KW-0812">Transmembrane</keyword>
<evidence type="ECO:0000259" key="3">
    <source>
        <dbReference type="Pfam" id="PF21725"/>
    </source>
</evidence>
<feature type="domain" description="Putative T7SS secretion signal" evidence="3">
    <location>
        <begin position="19"/>
        <end position="199"/>
    </location>
</feature>
<dbReference type="EMBL" id="JABEPQ010000001">
    <property type="protein sequence ID" value="NNM44402.1"/>
    <property type="molecule type" value="Genomic_DNA"/>
</dbReference>
<sequence>MSRPSDWWVLDLGSDPTPGDPVTIRSMARSWGGLADDAEYAEGKLRALIGDEAIGKWVGEAGDAFREKTGDLPGQLGKCKNSYRQASDALSWWAGRLEVHQGDADRALVKGRAARADLEAAQAAASAASGGVESAAGSSVLATAKKYADSSPPAGVELPSESQVRAAQQRLSSAQAAARAADAAVVAAQSRLDAARQLALEASSLRVADAKTAAGRIREASDAGIPERSRWEKFKDWAAEAWDVIIKIAKIVVAVLGIVALIIGGPLAWVVFAAALLVLADTIMKYLKGQASLWDVALAALSCIPGTKGLTTLAALKSAFKAGGLLGAGLHIASSAKTAITSMASAVRAMGSTVRTTLREFTAAGLLSLTLRFGRAGEVATEGAHAATAVRAPNMYLDGGLNVGALDLPSDGVVGDLLQGYDRFGGMSPEEFATAWGNGKGGYNWDLVPNNGFDGERVSMDMFPGEVLDRFGPPDGRYLSPPGTPFTERGLPPSSLDGSVPNFGYHQYEVLRQFPAEVGYIAPAMGQPGGGLQVFVNGSLIPEGVGQRVNVQWLIDKGYLKEVVG</sequence>
<comment type="caution">
    <text evidence="4">The sequence shown here is derived from an EMBL/GenBank/DDBJ whole genome shotgun (WGS) entry which is preliminary data.</text>
</comment>
<dbReference type="PANTHER" id="PTHR42059:SF1">
    <property type="entry name" value="TNT DOMAIN-CONTAINING PROTEIN"/>
    <property type="match status" value="1"/>
</dbReference>
<evidence type="ECO:0000313" key="5">
    <source>
        <dbReference type="Proteomes" id="UP000588586"/>
    </source>
</evidence>
<keyword evidence="1" id="KW-0472">Membrane</keyword>
<reference evidence="4 5" key="1">
    <citation type="submission" date="2020-04" db="EMBL/GenBank/DDBJ databases">
        <title>Knoellia sp. isolate from air conditioner.</title>
        <authorList>
            <person name="Chea S."/>
            <person name="Kim D.-U."/>
        </authorList>
    </citation>
    <scope>NUCLEOTIDE SEQUENCE [LARGE SCALE GENOMIC DNA]</scope>
    <source>
        <strain evidence="4 5">DB2414S</strain>
    </source>
</reference>
<protein>
    <submittedName>
        <fullName evidence="4">TNT domain-containing protein</fullName>
    </submittedName>
</protein>
<dbReference type="PANTHER" id="PTHR42059">
    <property type="entry name" value="TNT DOMAIN-CONTAINING PROTEIN"/>
    <property type="match status" value="1"/>
</dbReference>
<gene>
    <name evidence="4" type="ORF">HJG52_00065</name>
</gene>
<name>A0A849HAL4_9MICO</name>
<dbReference type="Pfam" id="PF21725">
    <property type="entry name" value="T7SS_signal"/>
    <property type="match status" value="1"/>
</dbReference>
<dbReference type="GO" id="GO:0050135">
    <property type="term" value="F:NADP+ nucleosidase activity"/>
    <property type="evidence" value="ECO:0007669"/>
    <property type="project" value="InterPro"/>
</dbReference>
<dbReference type="InterPro" id="IPR049082">
    <property type="entry name" value="T7SS_signal"/>
</dbReference>
<dbReference type="RefSeq" id="WP_171241560.1">
    <property type="nucleotide sequence ID" value="NZ_JABEPQ010000001.1"/>
</dbReference>
<keyword evidence="1" id="KW-1133">Transmembrane helix</keyword>
<feature type="domain" description="TNT" evidence="2">
    <location>
        <begin position="463"/>
        <end position="563"/>
    </location>
</feature>
<dbReference type="Proteomes" id="UP000588586">
    <property type="component" value="Unassembled WGS sequence"/>
</dbReference>
<evidence type="ECO:0000259" key="2">
    <source>
        <dbReference type="Pfam" id="PF14021"/>
    </source>
</evidence>
<organism evidence="4 5">
    <name type="scientific">Knoellia koreensis</name>
    <dbReference type="NCBI Taxonomy" id="2730921"/>
    <lineage>
        <taxon>Bacteria</taxon>
        <taxon>Bacillati</taxon>
        <taxon>Actinomycetota</taxon>
        <taxon>Actinomycetes</taxon>
        <taxon>Micrococcales</taxon>
        <taxon>Intrasporangiaceae</taxon>
        <taxon>Knoellia</taxon>
    </lineage>
</organism>
<keyword evidence="5" id="KW-1185">Reference proteome</keyword>
<proteinExistence type="predicted"/>
<dbReference type="AlphaFoldDB" id="A0A849HAL4"/>
<evidence type="ECO:0000256" key="1">
    <source>
        <dbReference type="SAM" id="Phobius"/>
    </source>
</evidence>
<evidence type="ECO:0000313" key="4">
    <source>
        <dbReference type="EMBL" id="NNM44402.1"/>
    </source>
</evidence>
<accession>A0A849HAL4</accession>
<dbReference type="InterPro" id="IPR025331">
    <property type="entry name" value="TNT"/>
</dbReference>
<feature type="transmembrane region" description="Helical" evidence="1">
    <location>
        <begin position="251"/>
        <end position="280"/>
    </location>
</feature>
<dbReference type="Pfam" id="PF14021">
    <property type="entry name" value="TNT"/>
    <property type="match status" value="1"/>
</dbReference>